<reference evidence="2" key="1">
    <citation type="submission" date="2017-11" db="EMBL/GenBank/DDBJ databases">
        <authorList>
            <person name="Kuznetsova I."/>
            <person name="Sazanova A."/>
            <person name="Chirak E."/>
            <person name="Safronova V."/>
            <person name="Willems A."/>
        </authorList>
    </citation>
    <scope>NUCLEOTIDE SEQUENCE [LARGE SCALE GENOMIC DNA]</scope>
    <source>
        <strain evidence="2">STM 196</strain>
    </source>
</reference>
<protein>
    <submittedName>
        <fullName evidence="1">Uncharacterized protein</fullName>
    </submittedName>
</protein>
<name>A0A2P7BJL7_9HYPH</name>
<dbReference type="Proteomes" id="UP000241444">
    <property type="component" value="Unassembled WGS sequence"/>
</dbReference>
<accession>A0A2P7BJL7</accession>
<sequence length="61" mass="6198">MTLFGNRVQAQADKETLNVGSESTALFLTNGSGNVAGCAGAPVLILDVSAKQTAKTTTKTV</sequence>
<proteinExistence type="predicted"/>
<organism evidence="1 2">
    <name type="scientific">Phyllobacterium brassicacearum</name>
    <dbReference type="NCBI Taxonomy" id="314235"/>
    <lineage>
        <taxon>Bacteria</taxon>
        <taxon>Pseudomonadati</taxon>
        <taxon>Pseudomonadota</taxon>
        <taxon>Alphaproteobacteria</taxon>
        <taxon>Hyphomicrobiales</taxon>
        <taxon>Phyllobacteriaceae</taxon>
        <taxon>Phyllobacterium</taxon>
    </lineage>
</organism>
<evidence type="ECO:0000313" key="2">
    <source>
        <dbReference type="Proteomes" id="UP000241444"/>
    </source>
</evidence>
<gene>
    <name evidence="1" type="ORF">CU102_19290</name>
</gene>
<dbReference type="EMBL" id="PGGO01000015">
    <property type="protein sequence ID" value="PSH66652.1"/>
    <property type="molecule type" value="Genomic_DNA"/>
</dbReference>
<evidence type="ECO:0000313" key="1">
    <source>
        <dbReference type="EMBL" id="PSH66652.1"/>
    </source>
</evidence>
<comment type="caution">
    <text evidence="1">The sequence shown here is derived from an EMBL/GenBank/DDBJ whole genome shotgun (WGS) entry which is preliminary data.</text>
</comment>
<keyword evidence="2" id="KW-1185">Reference proteome</keyword>
<dbReference type="AlphaFoldDB" id="A0A2P7BJL7"/>